<proteinExistence type="predicted"/>
<keyword evidence="2" id="KW-1185">Reference proteome</keyword>
<dbReference type="EMBL" id="DUZY01000004">
    <property type="protein sequence ID" value="DAD35225.1"/>
    <property type="molecule type" value="Genomic_DNA"/>
</dbReference>
<name>A0A822YVT5_NELNU</name>
<gene>
    <name evidence="1" type="ORF">HUJ06_005865</name>
</gene>
<dbReference type="Proteomes" id="UP000607653">
    <property type="component" value="Unassembled WGS sequence"/>
</dbReference>
<sequence>MSFRHHSRTTRTLSKVFIELVNVGCDTAMINTTH</sequence>
<evidence type="ECO:0000313" key="1">
    <source>
        <dbReference type="EMBL" id="DAD35225.1"/>
    </source>
</evidence>
<accession>A0A822YVT5</accession>
<dbReference type="AlphaFoldDB" id="A0A822YVT5"/>
<organism evidence="1 2">
    <name type="scientific">Nelumbo nucifera</name>
    <name type="common">Sacred lotus</name>
    <dbReference type="NCBI Taxonomy" id="4432"/>
    <lineage>
        <taxon>Eukaryota</taxon>
        <taxon>Viridiplantae</taxon>
        <taxon>Streptophyta</taxon>
        <taxon>Embryophyta</taxon>
        <taxon>Tracheophyta</taxon>
        <taxon>Spermatophyta</taxon>
        <taxon>Magnoliopsida</taxon>
        <taxon>Proteales</taxon>
        <taxon>Nelumbonaceae</taxon>
        <taxon>Nelumbo</taxon>
    </lineage>
</organism>
<protein>
    <submittedName>
        <fullName evidence="1">Uncharacterized protein</fullName>
    </submittedName>
</protein>
<reference evidence="1 2" key="1">
    <citation type="journal article" date="2020" name="Mol. Biol. Evol.">
        <title>Distinct Expression and Methylation Patterns for Genes with Different Fates following a Single Whole-Genome Duplication in Flowering Plants.</title>
        <authorList>
            <person name="Shi T."/>
            <person name="Rahmani R.S."/>
            <person name="Gugger P.F."/>
            <person name="Wang M."/>
            <person name="Li H."/>
            <person name="Zhang Y."/>
            <person name="Li Z."/>
            <person name="Wang Q."/>
            <person name="Van de Peer Y."/>
            <person name="Marchal K."/>
            <person name="Chen J."/>
        </authorList>
    </citation>
    <scope>NUCLEOTIDE SEQUENCE [LARGE SCALE GENOMIC DNA]</scope>
    <source>
        <tissue evidence="1">Leaf</tissue>
    </source>
</reference>
<comment type="caution">
    <text evidence="1">The sequence shown here is derived from an EMBL/GenBank/DDBJ whole genome shotgun (WGS) entry which is preliminary data.</text>
</comment>
<evidence type="ECO:0000313" key="2">
    <source>
        <dbReference type="Proteomes" id="UP000607653"/>
    </source>
</evidence>